<keyword evidence="1" id="KW-1133">Transmembrane helix</keyword>
<reference evidence="2" key="1">
    <citation type="submission" date="2018-05" db="EMBL/GenBank/DDBJ databases">
        <authorList>
            <person name="Lanie J.A."/>
            <person name="Ng W.-L."/>
            <person name="Kazmierczak K.M."/>
            <person name="Andrzejewski T.M."/>
            <person name="Davidsen T.M."/>
            <person name="Wayne K.J."/>
            <person name="Tettelin H."/>
            <person name="Glass J.I."/>
            <person name="Rusch D."/>
            <person name="Podicherti R."/>
            <person name="Tsui H.-C.T."/>
            <person name="Winkler M.E."/>
        </authorList>
    </citation>
    <scope>NUCLEOTIDE SEQUENCE</scope>
</reference>
<sequence>MWIFMISCYLLTGFSLLLFILTGTQGYFQFSVFGLSHPSLALLTASIYLFTETLIIFFFVGAGADIKQYMAEGLAEETDYNQSILIKKKLYPPTMLNILLVITVFILGGAVDTHVLPHWIHGILFFLTLVHFLKMIKTQNTCFKETVNIRTKIAEKGNAGNQTQAS</sequence>
<evidence type="ECO:0000256" key="1">
    <source>
        <dbReference type="SAM" id="Phobius"/>
    </source>
</evidence>
<keyword evidence="1" id="KW-0472">Membrane</keyword>
<dbReference type="EMBL" id="UINC01003819">
    <property type="protein sequence ID" value="SVA09504.1"/>
    <property type="molecule type" value="Genomic_DNA"/>
</dbReference>
<evidence type="ECO:0000313" key="2">
    <source>
        <dbReference type="EMBL" id="SVA09504.1"/>
    </source>
</evidence>
<protein>
    <submittedName>
        <fullName evidence="2">Uncharacterized protein</fullName>
    </submittedName>
</protein>
<feature type="transmembrane region" description="Helical" evidence="1">
    <location>
        <begin position="42"/>
        <end position="60"/>
    </location>
</feature>
<organism evidence="2">
    <name type="scientific">marine metagenome</name>
    <dbReference type="NCBI Taxonomy" id="408172"/>
    <lineage>
        <taxon>unclassified sequences</taxon>
        <taxon>metagenomes</taxon>
        <taxon>ecological metagenomes</taxon>
    </lineage>
</organism>
<name>A0A381T1E1_9ZZZZ</name>
<gene>
    <name evidence="2" type="ORF">METZ01_LOCUS62358</name>
</gene>
<feature type="transmembrane region" description="Helical" evidence="1">
    <location>
        <begin position="116"/>
        <end position="133"/>
    </location>
</feature>
<dbReference type="AlphaFoldDB" id="A0A381T1E1"/>
<feature type="transmembrane region" description="Helical" evidence="1">
    <location>
        <begin position="90"/>
        <end position="110"/>
    </location>
</feature>
<proteinExistence type="predicted"/>
<keyword evidence="1" id="KW-0812">Transmembrane</keyword>
<accession>A0A381T1E1</accession>